<evidence type="ECO:0000313" key="3">
    <source>
        <dbReference type="WBParaSite" id="L893_g31748.t1"/>
    </source>
</evidence>
<protein>
    <submittedName>
        <fullName evidence="3">HTH luxR-type domain-containing protein</fullName>
    </submittedName>
</protein>
<organism evidence="2 3">
    <name type="scientific">Steinernema glaseri</name>
    <dbReference type="NCBI Taxonomy" id="37863"/>
    <lineage>
        <taxon>Eukaryota</taxon>
        <taxon>Metazoa</taxon>
        <taxon>Ecdysozoa</taxon>
        <taxon>Nematoda</taxon>
        <taxon>Chromadorea</taxon>
        <taxon>Rhabditida</taxon>
        <taxon>Tylenchina</taxon>
        <taxon>Panagrolaimomorpha</taxon>
        <taxon>Strongyloidoidea</taxon>
        <taxon>Steinernematidae</taxon>
        <taxon>Steinernema</taxon>
    </lineage>
</organism>
<dbReference type="AlphaFoldDB" id="A0A1I8A1W3"/>
<keyword evidence="2" id="KW-1185">Reference proteome</keyword>
<reference evidence="3" key="1">
    <citation type="submission" date="2016-11" db="UniProtKB">
        <authorList>
            <consortium name="WormBaseParasite"/>
        </authorList>
    </citation>
    <scope>IDENTIFICATION</scope>
</reference>
<proteinExistence type="predicted"/>
<evidence type="ECO:0000313" key="2">
    <source>
        <dbReference type="Proteomes" id="UP000095287"/>
    </source>
</evidence>
<feature type="region of interest" description="Disordered" evidence="1">
    <location>
        <begin position="1"/>
        <end position="37"/>
    </location>
</feature>
<evidence type="ECO:0000256" key="1">
    <source>
        <dbReference type="SAM" id="MobiDB-lite"/>
    </source>
</evidence>
<sequence>MRADSNQCLAKPTTMSLSPQPPKPLRRCRSASPAPPRAPLLTQEQQLLLSLGRTPQKLRNIKSHIKRATTNKKDIGEQILLPSKP</sequence>
<name>A0A1I8A1W3_9BILA</name>
<accession>A0A1I8A1W3</accession>
<dbReference type="WBParaSite" id="L893_g31748.t1">
    <property type="protein sequence ID" value="L893_g31748.t1"/>
    <property type="gene ID" value="L893_g31748"/>
</dbReference>
<feature type="compositionally biased region" description="Polar residues" evidence="1">
    <location>
        <begin position="1"/>
        <end position="18"/>
    </location>
</feature>
<dbReference type="Proteomes" id="UP000095287">
    <property type="component" value="Unplaced"/>
</dbReference>